<sequence length="384" mass="42141">MSEPSYAYITRIASVLPNAPIDNEHMEDVLGRVGPDRSRARRVVLRSNGIRSRHYVLDPATGEPRQSNAQLTAAAVRALASADFDPATIDCLACGTSLPDQLMPNHAVMVHGELGIPACEVVATAGICLAGTSALKYAWMAVISGQAEHAVSTGSEVASMMMRGRNFAPERDARVAELEARPEIAFEKDFLRWMLSDGAGAMLVERSPRAGGLNLRIDWMELSSAAHELPVCMYAGGDKDEAGNFHGWLAYDPATRDRDSVMAVKQDVRLLNDNIIEHTLRRPFPRVIERRCLRAADIDWFLPHMSSEFFRDGIAQGLRDVGFEIPQSRWYTNLSECGNTGAASIYIMLDGLLKSGRVEPGHRILCAVPESGRFSSGYFHLTVV</sequence>
<evidence type="ECO:0000313" key="5">
    <source>
        <dbReference type="Proteomes" id="UP000663570"/>
    </source>
</evidence>
<keyword evidence="5" id="KW-1185">Reference proteome</keyword>
<dbReference type="RefSeq" id="WP_206253698.1">
    <property type="nucleotide sequence ID" value="NZ_CP071060.1"/>
</dbReference>
<dbReference type="NCBIfam" id="NF005293">
    <property type="entry name" value="PRK06816.1"/>
    <property type="match status" value="1"/>
</dbReference>
<protein>
    <submittedName>
        <fullName evidence="4">Beta-ketoacyl-ACP synthase III</fullName>
    </submittedName>
</protein>
<evidence type="ECO:0000259" key="3">
    <source>
        <dbReference type="Pfam" id="PF08541"/>
    </source>
</evidence>
<proteinExistence type="predicted"/>
<dbReference type="PANTHER" id="PTHR34069">
    <property type="entry name" value="3-OXOACYL-[ACYL-CARRIER-PROTEIN] SYNTHASE 3"/>
    <property type="match status" value="1"/>
</dbReference>
<gene>
    <name evidence="4" type="ORF">JY500_15300</name>
</gene>
<dbReference type="SUPFAM" id="SSF53901">
    <property type="entry name" value="Thiolase-like"/>
    <property type="match status" value="1"/>
</dbReference>
<accession>A0ABX7M249</accession>
<feature type="domain" description="Beta-ketoacyl-[acyl-carrier-protein] synthase III C-terminal" evidence="3">
    <location>
        <begin position="289"/>
        <end position="367"/>
    </location>
</feature>
<organism evidence="4 5">
    <name type="scientific">Niveibacterium microcysteis</name>
    <dbReference type="NCBI Taxonomy" id="2811415"/>
    <lineage>
        <taxon>Bacteria</taxon>
        <taxon>Pseudomonadati</taxon>
        <taxon>Pseudomonadota</taxon>
        <taxon>Betaproteobacteria</taxon>
        <taxon>Rhodocyclales</taxon>
        <taxon>Rhodocyclaceae</taxon>
        <taxon>Niveibacterium</taxon>
    </lineage>
</organism>
<reference evidence="4 5" key="1">
    <citation type="submission" date="2021-02" db="EMBL/GenBank/DDBJ databases">
        <title>Niveibacterium changnyeongensis HC41.</title>
        <authorList>
            <person name="Kang M."/>
        </authorList>
    </citation>
    <scope>NUCLEOTIDE SEQUENCE [LARGE SCALE GENOMIC DNA]</scope>
    <source>
        <strain evidence="4 5">HC41</strain>
    </source>
</reference>
<keyword evidence="2" id="KW-0012">Acyltransferase</keyword>
<keyword evidence="1" id="KW-0808">Transferase</keyword>
<dbReference type="Proteomes" id="UP000663570">
    <property type="component" value="Chromosome"/>
</dbReference>
<evidence type="ECO:0000256" key="1">
    <source>
        <dbReference type="ARBA" id="ARBA00022679"/>
    </source>
</evidence>
<dbReference type="EMBL" id="CP071060">
    <property type="protein sequence ID" value="QSI75837.1"/>
    <property type="molecule type" value="Genomic_DNA"/>
</dbReference>
<dbReference type="PANTHER" id="PTHR34069:SF3">
    <property type="entry name" value="ACYL-COA:ACYL-COA ALKYLTRANSFERASE"/>
    <property type="match status" value="1"/>
</dbReference>
<dbReference type="Gene3D" id="3.40.47.10">
    <property type="match status" value="2"/>
</dbReference>
<dbReference type="InterPro" id="IPR013747">
    <property type="entry name" value="ACP_syn_III_C"/>
</dbReference>
<evidence type="ECO:0000313" key="4">
    <source>
        <dbReference type="EMBL" id="QSI75837.1"/>
    </source>
</evidence>
<dbReference type="CDD" id="cd00827">
    <property type="entry name" value="init_cond_enzymes"/>
    <property type="match status" value="1"/>
</dbReference>
<name>A0ABX7M249_9RHOO</name>
<dbReference type="Pfam" id="PF08541">
    <property type="entry name" value="ACP_syn_III_C"/>
    <property type="match status" value="1"/>
</dbReference>
<evidence type="ECO:0000256" key="2">
    <source>
        <dbReference type="ARBA" id="ARBA00023315"/>
    </source>
</evidence>
<dbReference type="InterPro" id="IPR016039">
    <property type="entry name" value="Thiolase-like"/>
</dbReference>